<keyword evidence="3" id="KW-1185">Reference proteome</keyword>
<dbReference type="EMBL" id="LIAE01006406">
    <property type="protein sequence ID" value="PAV90076.1"/>
    <property type="molecule type" value="Genomic_DNA"/>
</dbReference>
<dbReference type="Gene3D" id="1.20.140.150">
    <property type="match status" value="1"/>
</dbReference>
<organism evidence="2 3">
    <name type="scientific">Diploscapter pachys</name>
    <dbReference type="NCBI Taxonomy" id="2018661"/>
    <lineage>
        <taxon>Eukaryota</taxon>
        <taxon>Metazoa</taxon>
        <taxon>Ecdysozoa</taxon>
        <taxon>Nematoda</taxon>
        <taxon>Chromadorea</taxon>
        <taxon>Rhabditida</taxon>
        <taxon>Rhabditina</taxon>
        <taxon>Rhabditomorpha</taxon>
        <taxon>Rhabditoidea</taxon>
        <taxon>Rhabditidae</taxon>
        <taxon>Diploscapter</taxon>
    </lineage>
</organism>
<evidence type="ECO:0000256" key="1">
    <source>
        <dbReference type="SAM" id="Phobius"/>
    </source>
</evidence>
<proteinExistence type="predicted"/>
<gene>
    <name evidence="2" type="ORF">WR25_14888</name>
</gene>
<comment type="caution">
    <text evidence="2">The sequence shown here is derived from an EMBL/GenBank/DDBJ whole genome shotgun (WGS) entry which is preliminary data.</text>
</comment>
<dbReference type="AlphaFoldDB" id="A0A2A2LV05"/>
<accession>A0A2A2LV05</accession>
<evidence type="ECO:0008006" key="4">
    <source>
        <dbReference type="Google" id="ProtNLM"/>
    </source>
</evidence>
<keyword evidence="1" id="KW-0812">Transmembrane</keyword>
<feature type="transmembrane region" description="Helical" evidence="1">
    <location>
        <begin position="72"/>
        <end position="98"/>
    </location>
</feature>
<keyword evidence="1" id="KW-0472">Membrane</keyword>
<name>A0A2A2LV05_9BILA</name>
<keyword evidence="1" id="KW-1133">Transmembrane helix</keyword>
<sequence>MHIKNQTFTAVSLVLSLIILGLAIAAMFTSQWTVMSTSGIFISSAEGLFPWTCVSSGTCSKDIDTWKHGPTYFIVVFSTMWGAIAAVLMATCLAINSVFVSAAWIRFSKAFFSVFLFLCLTFSVIFYGIKSSYKTFGQGFTRTLGYSYWLAVSALFLTVFLLICNITNLFSSMPTNERSYNLNDNLVLKRTTQHENDPSWRP</sequence>
<feature type="transmembrane region" description="Helical" evidence="1">
    <location>
        <begin position="149"/>
        <end position="170"/>
    </location>
</feature>
<reference evidence="2 3" key="1">
    <citation type="journal article" date="2017" name="Curr. Biol.">
        <title>Genome architecture and evolution of a unichromosomal asexual nematode.</title>
        <authorList>
            <person name="Fradin H."/>
            <person name="Zegar C."/>
            <person name="Gutwein M."/>
            <person name="Lucas J."/>
            <person name="Kovtun M."/>
            <person name="Corcoran D."/>
            <person name="Baugh L.R."/>
            <person name="Kiontke K."/>
            <person name="Gunsalus K."/>
            <person name="Fitch D.H."/>
            <person name="Piano F."/>
        </authorList>
    </citation>
    <scope>NUCLEOTIDE SEQUENCE [LARGE SCALE GENOMIC DNA]</scope>
    <source>
        <strain evidence="2">PF1309</strain>
    </source>
</reference>
<evidence type="ECO:0000313" key="2">
    <source>
        <dbReference type="EMBL" id="PAV90076.1"/>
    </source>
</evidence>
<protein>
    <recommendedName>
        <fullName evidence="4">MARVEL domain-containing protein</fullName>
    </recommendedName>
</protein>
<evidence type="ECO:0000313" key="3">
    <source>
        <dbReference type="Proteomes" id="UP000218231"/>
    </source>
</evidence>
<dbReference type="Proteomes" id="UP000218231">
    <property type="component" value="Unassembled WGS sequence"/>
</dbReference>
<feature type="transmembrane region" description="Helical" evidence="1">
    <location>
        <begin position="110"/>
        <end position="129"/>
    </location>
</feature>
<dbReference type="OrthoDB" id="5857545at2759"/>